<dbReference type="PANTHER" id="PTHR30177:SF4">
    <property type="entry name" value="OSMOPROTECTANT IMPORT PERMEASE PROTEIN OSMW"/>
    <property type="match status" value="1"/>
</dbReference>
<dbReference type="OrthoDB" id="3233284at2"/>
<dbReference type="AlphaFoldDB" id="A0A023X1H6"/>
<dbReference type="GO" id="GO:0031460">
    <property type="term" value="P:glycine betaine transport"/>
    <property type="evidence" value="ECO:0007669"/>
    <property type="project" value="TreeGrafter"/>
</dbReference>
<evidence type="ECO:0000256" key="5">
    <source>
        <dbReference type="ARBA" id="ARBA00023136"/>
    </source>
</evidence>
<evidence type="ECO:0000313" key="8">
    <source>
        <dbReference type="EMBL" id="AHY46178.1"/>
    </source>
</evidence>
<dbReference type="PANTHER" id="PTHR30177">
    <property type="entry name" value="GLYCINE BETAINE/L-PROLINE TRANSPORT SYSTEM PERMEASE PROTEIN PROW"/>
    <property type="match status" value="1"/>
</dbReference>
<protein>
    <submittedName>
        <fullName evidence="9">ABC transporter permease</fullName>
    </submittedName>
    <submittedName>
        <fullName evidence="8">ABC-type proline/glycine betaine transport systems permease component</fullName>
    </submittedName>
</protein>
<feature type="transmembrane region" description="Helical" evidence="6">
    <location>
        <begin position="99"/>
        <end position="117"/>
    </location>
</feature>
<keyword evidence="10" id="KW-1185">Reference proteome</keyword>
<feature type="transmembrane region" description="Helical" evidence="6">
    <location>
        <begin position="69"/>
        <end position="93"/>
    </location>
</feature>
<dbReference type="SUPFAM" id="SSF161098">
    <property type="entry name" value="MetI-like"/>
    <property type="match status" value="1"/>
</dbReference>
<dbReference type="EMBL" id="JAWXXX010000001">
    <property type="protein sequence ID" value="MDX5893588.1"/>
    <property type="molecule type" value="Genomic_DNA"/>
</dbReference>
<dbReference type="EMBL" id="CP007514">
    <property type="protein sequence ID" value="AHY46178.1"/>
    <property type="molecule type" value="Genomic_DNA"/>
</dbReference>
<feature type="transmembrane region" description="Helical" evidence="6">
    <location>
        <begin position="195"/>
        <end position="217"/>
    </location>
</feature>
<feature type="transmembrane region" description="Helical" evidence="6">
    <location>
        <begin position="38"/>
        <end position="57"/>
    </location>
</feature>
<dbReference type="InterPro" id="IPR035906">
    <property type="entry name" value="MetI-like_sf"/>
</dbReference>
<dbReference type="GO" id="GO:0055085">
    <property type="term" value="P:transmembrane transport"/>
    <property type="evidence" value="ECO:0007669"/>
    <property type="project" value="InterPro"/>
</dbReference>
<dbReference type="Proteomes" id="UP000025229">
    <property type="component" value="Chromosome"/>
</dbReference>
<dbReference type="RefSeq" id="WP_051589367.1">
    <property type="nucleotide sequence ID" value="NZ_JAWXXX010000001.1"/>
</dbReference>
<evidence type="ECO:0000259" key="7">
    <source>
        <dbReference type="PROSITE" id="PS50928"/>
    </source>
</evidence>
<keyword evidence="2 6" id="KW-0813">Transport</keyword>
<dbReference type="Pfam" id="PF00528">
    <property type="entry name" value="BPD_transp_1"/>
    <property type="match status" value="1"/>
</dbReference>
<name>A0A023X1H6_RUBRA</name>
<evidence type="ECO:0000256" key="4">
    <source>
        <dbReference type="ARBA" id="ARBA00022989"/>
    </source>
</evidence>
<keyword evidence="5 6" id="KW-0472">Membrane</keyword>
<dbReference type="GO" id="GO:0005886">
    <property type="term" value="C:plasma membrane"/>
    <property type="evidence" value="ECO:0007669"/>
    <property type="project" value="UniProtKB-SubCell"/>
</dbReference>
<feature type="domain" description="ABC transmembrane type-1" evidence="7">
    <location>
        <begin position="34"/>
        <end position="214"/>
    </location>
</feature>
<dbReference type="HOGENOM" id="CLU_046113_7_2_11"/>
<dbReference type="eggNOG" id="COG1174">
    <property type="taxonomic scope" value="Bacteria"/>
</dbReference>
<dbReference type="STRING" id="42256.RradSPS_0895"/>
<evidence type="ECO:0000256" key="2">
    <source>
        <dbReference type="ARBA" id="ARBA00022448"/>
    </source>
</evidence>
<sequence length="232" mass="24917">MPDSQPLPLQSLQPQFIDWGWLSENFVSDVWPAFVGHLYLSFVSVGIALLISLPLGVLVSRYRKLYTPVLFLTGFFFTIPSLALFAFLVAAGVGIGPRPVIIGLVSYSLLVLVRNVVTGIDSVAPETIDAARGMGLTNRQILFRVELPLALPIIVAGIRIATVTVIGIAVIGAFIAAGGLGQLIFDGIDRSFPTLVFTGAILATLMAIAADVSLLALERYLRPWARRTRGAN</sequence>
<dbReference type="CDD" id="cd06261">
    <property type="entry name" value="TM_PBP2"/>
    <property type="match status" value="1"/>
</dbReference>
<dbReference type="Proteomes" id="UP001281130">
    <property type="component" value="Unassembled WGS sequence"/>
</dbReference>
<organism evidence="8 10">
    <name type="scientific">Rubrobacter radiotolerans</name>
    <name type="common">Arthrobacter radiotolerans</name>
    <dbReference type="NCBI Taxonomy" id="42256"/>
    <lineage>
        <taxon>Bacteria</taxon>
        <taxon>Bacillati</taxon>
        <taxon>Actinomycetota</taxon>
        <taxon>Rubrobacteria</taxon>
        <taxon>Rubrobacterales</taxon>
        <taxon>Rubrobacteraceae</taxon>
        <taxon>Rubrobacter</taxon>
    </lineage>
</organism>
<reference evidence="9" key="2">
    <citation type="submission" date="2023-11" db="EMBL/GenBank/DDBJ databases">
        <title>MicrobeMod: A computational toolkit for identifying prokaryotic methylation and restriction-modification with nanopore sequencing.</title>
        <authorList>
            <person name="Crits-Christoph A."/>
            <person name="Kang S.C."/>
            <person name="Lee H."/>
            <person name="Ostrov N."/>
        </authorList>
    </citation>
    <scope>NUCLEOTIDE SEQUENCE</scope>
    <source>
        <strain evidence="9">ATCC 51242</strain>
    </source>
</reference>
<evidence type="ECO:0000313" key="10">
    <source>
        <dbReference type="Proteomes" id="UP000025229"/>
    </source>
</evidence>
<comment type="similarity">
    <text evidence="6">Belongs to the binding-protein-dependent transport system permease family.</text>
</comment>
<evidence type="ECO:0000256" key="6">
    <source>
        <dbReference type="RuleBase" id="RU363032"/>
    </source>
</evidence>
<gene>
    <name evidence="8" type="ORF">RradSPS_0895</name>
    <name evidence="9" type="ORF">SIL72_06035</name>
</gene>
<dbReference type="Gene3D" id="1.10.3720.10">
    <property type="entry name" value="MetI-like"/>
    <property type="match status" value="1"/>
</dbReference>
<keyword evidence="4 6" id="KW-1133">Transmembrane helix</keyword>
<evidence type="ECO:0000256" key="1">
    <source>
        <dbReference type="ARBA" id="ARBA00004141"/>
    </source>
</evidence>
<keyword evidence="3 6" id="KW-0812">Transmembrane</keyword>
<accession>A0A023X1H6</accession>
<dbReference type="KEGG" id="rrd:RradSPS_0895"/>
<comment type="subcellular location">
    <subcellularLocation>
        <location evidence="6">Cell membrane</location>
        <topology evidence="6">Multi-pass membrane protein</topology>
    </subcellularLocation>
    <subcellularLocation>
        <location evidence="1">Membrane</location>
        <topology evidence="1">Multi-pass membrane protein</topology>
    </subcellularLocation>
</comment>
<feature type="transmembrane region" description="Helical" evidence="6">
    <location>
        <begin position="149"/>
        <end position="175"/>
    </location>
</feature>
<evidence type="ECO:0000313" key="9">
    <source>
        <dbReference type="EMBL" id="MDX5893588.1"/>
    </source>
</evidence>
<dbReference type="PROSITE" id="PS50928">
    <property type="entry name" value="ABC_TM1"/>
    <property type="match status" value="1"/>
</dbReference>
<evidence type="ECO:0000256" key="3">
    <source>
        <dbReference type="ARBA" id="ARBA00022692"/>
    </source>
</evidence>
<proteinExistence type="inferred from homology"/>
<reference evidence="8 10" key="1">
    <citation type="submission" date="2014-03" db="EMBL/GenBank/DDBJ databases">
        <title>Complete genome sequence of the Radio-Resistant Rubrobacter radiotolerans RSPS-4.</title>
        <authorList>
            <person name="Egas C.C."/>
            <person name="Barroso C.C."/>
            <person name="Froufe H.J.C."/>
            <person name="Pacheco J.J."/>
            <person name="Albuquerque L.L."/>
            <person name="da Costa M.M.S."/>
        </authorList>
    </citation>
    <scope>NUCLEOTIDE SEQUENCE [LARGE SCALE GENOMIC DNA]</scope>
    <source>
        <strain evidence="8 10">RSPS-4</strain>
    </source>
</reference>
<dbReference type="FunFam" id="1.10.3720.10:FF:000001">
    <property type="entry name" value="Glycine betaine ABC transporter, permease"/>
    <property type="match status" value="1"/>
</dbReference>
<dbReference type="InterPro" id="IPR051204">
    <property type="entry name" value="ABC_transp_perm/SBD"/>
</dbReference>
<dbReference type="InterPro" id="IPR000515">
    <property type="entry name" value="MetI-like"/>
</dbReference>